<evidence type="ECO:0000256" key="2">
    <source>
        <dbReference type="ARBA" id="ARBA00022679"/>
    </source>
</evidence>
<keyword evidence="2" id="KW-0808">Transferase</keyword>
<organism evidence="5 6">
    <name type="scientific">Myxococcus landrumensis</name>
    <dbReference type="NCBI Taxonomy" id="2813577"/>
    <lineage>
        <taxon>Bacteria</taxon>
        <taxon>Pseudomonadati</taxon>
        <taxon>Myxococcota</taxon>
        <taxon>Myxococcia</taxon>
        <taxon>Myxococcales</taxon>
        <taxon>Cystobacterineae</taxon>
        <taxon>Myxococcaceae</taxon>
        <taxon>Myxococcus</taxon>
    </lineage>
</organism>
<evidence type="ECO:0000313" key="5">
    <source>
        <dbReference type="EMBL" id="QSQ18393.1"/>
    </source>
</evidence>
<dbReference type="InterPro" id="IPR029063">
    <property type="entry name" value="SAM-dependent_MTases_sf"/>
</dbReference>
<evidence type="ECO:0000259" key="4">
    <source>
        <dbReference type="Pfam" id="PF13649"/>
    </source>
</evidence>
<dbReference type="GO" id="GO:0008168">
    <property type="term" value="F:methyltransferase activity"/>
    <property type="evidence" value="ECO:0007669"/>
    <property type="project" value="UniProtKB-KW"/>
</dbReference>
<evidence type="ECO:0000256" key="3">
    <source>
        <dbReference type="ARBA" id="ARBA00022691"/>
    </source>
</evidence>
<dbReference type="Proteomes" id="UP000663090">
    <property type="component" value="Chromosome"/>
</dbReference>
<dbReference type="PANTHER" id="PTHR43464">
    <property type="entry name" value="METHYLTRANSFERASE"/>
    <property type="match status" value="1"/>
</dbReference>
<dbReference type="Pfam" id="PF13649">
    <property type="entry name" value="Methyltransf_25"/>
    <property type="match status" value="1"/>
</dbReference>
<sequence>MTPGWQEDEVRSIYTEIAPSYEALFPVLSRYDDRVERFLAEAVTPGCRVLDVGCGPGLHTRDLEASVSVLGTDLSPEMLELARQSRPSGEWRVHSYYQPLPAEWGRFNVALAVGCLDFCDDLPRVLAHLAGALEPGGKLLFTALERRPGHEAHEAPTREIPTGGPPVTLHLYTFEEVSRAVRSAGLQPRAYVHAPGWVQLTEQRTLWFGWWSVERP</sequence>
<feature type="domain" description="Methyltransferase" evidence="4">
    <location>
        <begin position="49"/>
        <end position="137"/>
    </location>
</feature>
<gene>
    <name evidence="5" type="ORF">JY572_24320</name>
</gene>
<keyword evidence="3" id="KW-0949">S-adenosyl-L-methionine</keyword>
<accession>A0ABX7NIC7</accession>
<reference evidence="5 6" key="1">
    <citation type="submission" date="2021-02" db="EMBL/GenBank/DDBJ databases">
        <title>De Novo genome assembly of isolated myxobacteria.</title>
        <authorList>
            <person name="Stevens D.C."/>
        </authorList>
    </citation>
    <scope>NUCLEOTIDE SEQUENCE [LARGE SCALE GENOMIC DNA]</scope>
    <source>
        <strain evidence="5 6">SCHIC003</strain>
    </source>
</reference>
<dbReference type="CDD" id="cd02440">
    <property type="entry name" value="AdoMet_MTases"/>
    <property type="match status" value="1"/>
</dbReference>
<dbReference type="RefSeq" id="WP_206719993.1">
    <property type="nucleotide sequence ID" value="NZ_CP071091.1"/>
</dbReference>
<protein>
    <submittedName>
        <fullName evidence="5">Class I SAM-dependent methyltransferase</fullName>
    </submittedName>
</protein>
<evidence type="ECO:0000313" key="6">
    <source>
        <dbReference type="Proteomes" id="UP000663090"/>
    </source>
</evidence>
<dbReference type="Gene3D" id="3.40.50.150">
    <property type="entry name" value="Vaccinia Virus protein VP39"/>
    <property type="match status" value="1"/>
</dbReference>
<dbReference type="PANTHER" id="PTHR43464:SF19">
    <property type="entry name" value="UBIQUINONE BIOSYNTHESIS O-METHYLTRANSFERASE, MITOCHONDRIAL"/>
    <property type="match status" value="1"/>
</dbReference>
<name>A0ABX7NIC7_9BACT</name>
<keyword evidence="1 5" id="KW-0489">Methyltransferase</keyword>
<dbReference type="GO" id="GO:0032259">
    <property type="term" value="P:methylation"/>
    <property type="evidence" value="ECO:0007669"/>
    <property type="project" value="UniProtKB-KW"/>
</dbReference>
<dbReference type="SUPFAM" id="SSF53335">
    <property type="entry name" value="S-adenosyl-L-methionine-dependent methyltransferases"/>
    <property type="match status" value="1"/>
</dbReference>
<evidence type="ECO:0000256" key="1">
    <source>
        <dbReference type="ARBA" id="ARBA00022603"/>
    </source>
</evidence>
<dbReference type="EMBL" id="CP071091">
    <property type="protein sequence ID" value="QSQ18393.1"/>
    <property type="molecule type" value="Genomic_DNA"/>
</dbReference>
<keyword evidence="6" id="KW-1185">Reference proteome</keyword>
<proteinExistence type="predicted"/>
<dbReference type="InterPro" id="IPR041698">
    <property type="entry name" value="Methyltransf_25"/>
</dbReference>